<dbReference type="OrthoDB" id="9799921at2"/>
<proteinExistence type="predicted"/>
<evidence type="ECO:0000313" key="2">
    <source>
        <dbReference type="EMBL" id="TDP59539.1"/>
    </source>
</evidence>
<evidence type="ECO:0000313" key="3">
    <source>
        <dbReference type="Proteomes" id="UP000295361"/>
    </source>
</evidence>
<protein>
    <submittedName>
        <fullName evidence="2">G/U mismatch-specific uracil-DNA glycosylase</fullName>
    </submittedName>
</protein>
<evidence type="ECO:0000259" key="1">
    <source>
        <dbReference type="SMART" id="SM00986"/>
    </source>
</evidence>
<dbReference type="InterPro" id="IPR026353">
    <property type="entry name" value="Hypoxan-DNA_Glyclase"/>
</dbReference>
<comment type="caution">
    <text evidence="2">The sequence shown here is derived from an EMBL/GenBank/DDBJ whole genome shotgun (WGS) entry which is preliminary data.</text>
</comment>
<dbReference type="InParanoid" id="A0A4R6QDN2"/>
<organism evidence="2 3">
    <name type="scientific">Roseateles toxinivorans</name>
    <dbReference type="NCBI Taxonomy" id="270368"/>
    <lineage>
        <taxon>Bacteria</taxon>
        <taxon>Pseudomonadati</taxon>
        <taxon>Pseudomonadota</taxon>
        <taxon>Betaproteobacteria</taxon>
        <taxon>Burkholderiales</taxon>
        <taxon>Sphaerotilaceae</taxon>
        <taxon>Roseateles</taxon>
    </lineage>
</organism>
<keyword evidence="3" id="KW-1185">Reference proteome</keyword>
<dbReference type="Pfam" id="PF03167">
    <property type="entry name" value="UDG"/>
    <property type="match status" value="1"/>
</dbReference>
<dbReference type="NCBIfam" id="TIGR04274">
    <property type="entry name" value="hypoxanDNAglyco"/>
    <property type="match status" value="1"/>
</dbReference>
<accession>A0A4R6QDN2</accession>
<dbReference type="CDD" id="cd10032">
    <property type="entry name" value="UDG-F6_HDG"/>
    <property type="match status" value="1"/>
</dbReference>
<dbReference type="RefSeq" id="WP_133704067.1">
    <property type="nucleotide sequence ID" value="NZ_SNXS01000018.1"/>
</dbReference>
<reference evidence="2 3" key="1">
    <citation type="submission" date="2019-03" db="EMBL/GenBank/DDBJ databases">
        <title>Genomic Encyclopedia of Type Strains, Phase IV (KMG-IV): sequencing the most valuable type-strain genomes for metagenomic binning, comparative biology and taxonomic classification.</title>
        <authorList>
            <person name="Goeker M."/>
        </authorList>
    </citation>
    <scope>NUCLEOTIDE SEQUENCE [LARGE SCALE GENOMIC DNA]</scope>
    <source>
        <strain evidence="2 3">DSM 16998</strain>
    </source>
</reference>
<dbReference type="SUPFAM" id="SSF52141">
    <property type="entry name" value="Uracil-DNA glycosylase-like"/>
    <property type="match status" value="1"/>
</dbReference>
<feature type="domain" description="Uracil-DNA glycosylase-like" evidence="1">
    <location>
        <begin position="11"/>
        <end position="163"/>
    </location>
</feature>
<sequence length="167" mass="18325">MNEVTLQQGLAPVAGPDTRLLVLGSFPGVASLQAQQYYGHPRNHFWRLMGEVLGEPLYELPYAERLATLHRHRVGLWDVITRAQREGSLDSSIRAHIGSDLLNLLTELPAVTTLAFNGGTAARIGLKQLGNEAGRYRIVALPSSSPAYTLAYEHKRTAWLALRAAVT</sequence>
<dbReference type="Proteomes" id="UP000295361">
    <property type="component" value="Unassembled WGS sequence"/>
</dbReference>
<dbReference type="InterPro" id="IPR005122">
    <property type="entry name" value="Uracil-DNA_glycosylase-like"/>
</dbReference>
<name>A0A4R6QDN2_9BURK</name>
<dbReference type="AlphaFoldDB" id="A0A4R6QDN2"/>
<dbReference type="InterPro" id="IPR036895">
    <property type="entry name" value="Uracil-DNA_glycosylase-like_sf"/>
</dbReference>
<dbReference type="Gene3D" id="3.40.470.10">
    <property type="entry name" value="Uracil-DNA glycosylase-like domain"/>
    <property type="match status" value="1"/>
</dbReference>
<dbReference type="SMART" id="SM00987">
    <property type="entry name" value="UreE_C"/>
    <property type="match status" value="1"/>
</dbReference>
<gene>
    <name evidence="2" type="ORF">DES47_11810</name>
</gene>
<dbReference type="EMBL" id="SNXS01000018">
    <property type="protein sequence ID" value="TDP59539.1"/>
    <property type="molecule type" value="Genomic_DNA"/>
</dbReference>
<dbReference type="SMART" id="SM00986">
    <property type="entry name" value="UDG"/>
    <property type="match status" value="1"/>
</dbReference>